<dbReference type="STRING" id="573729.G2QD08"/>
<organism evidence="7 8">
    <name type="scientific">Thermothelomyces thermophilus (strain ATCC 42464 / BCRC 31852 / DSM 1799)</name>
    <name type="common">Sporotrichum thermophile</name>
    <dbReference type="NCBI Taxonomy" id="573729"/>
    <lineage>
        <taxon>Eukaryota</taxon>
        <taxon>Fungi</taxon>
        <taxon>Dikarya</taxon>
        <taxon>Ascomycota</taxon>
        <taxon>Pezizomycotina</taxon>
        <taxon>Sordariomycetes</taxon>
        <taxon>Sordariomycetidae</taxon>
        <taxon>Sordariales</taxon>
        <taxon>Chaetomiaceae</taxon>
        <taxon>Thermothelomyces</taxon>
    </lineage>
</organism>
<keyword evidence="8" id="KW-1185">Reference proteome</keyword>
<name>G2QD08_THET4</name>
<dbReference type="OrthoDB" id="408493at2759"/>
<keyword evidence="3 5" id="KW-1133">Transmembrane helix</keyword>
<dbReference type="PANTHER" id="PTHR10231">
    <property type="entry name" value="NUCLEOTIDE-SUGAR TRANSMEMBRANE TRANSPORTER"/>
    <property type="match status" value="1"/>
</dbReference>
<keyword evidence="4 5" id="KW-0472">Membrane</keyword>
<dbReference type="GO" id="GO:0000139">
    <property type="term" value="C:Golgi membrane"/>
    <property type="evidence" value="ECO:0007669"/>
    <property type="project" value="InterPro"/>
</dbReference>
<sequence>MSLGVLVLQNSLLVVVMHQCRNTPTGARPRYLASTAVLVVEVVKLLASLAVAARDTYSSRPGGSVSEVVGALYHSIFAPDRWRLVIPAVLFVGVLWQDGAAIKRGGFFAGYDPLVWLTIGLQAFGGLTVAVCIAYADNVAKNFAASLSIVILYPFAVQRGL</sequence>
<accession>G2QD08</accession>
<feature type="chain" id="PRO_5003436177" evidence="6">
    <location>
        <begin position="19"/>
        <end position="161"/>
    </location>
</feature>
<evidence type="ECO:0000256" key="3">
    <source>
        <dbReference type="ARBA" id="ARBA00022989"/>
    </source>
</evidence>
<dbReference type="GeneID" id="11509427"/>
<reference evidence="7 8" key="1">
    <citation type="journal article" date="2011" name="Nat. Biotechnol.">
        <title>Comparative genomic analysis of the thermophilic biomass-degrading fungi Myceliophthora thermophila and Thielavia terrestris.</title>
        <authorList>
            <person name="Berka R.M."/>
            <person name="Grigoriev I.V."/>
            <person name="Otillar R."/>
            <person name="Salamov A."/>
            <person name="Grimwood J."/>
            <person name="Reid I."/>
            <person name="Ishmael N."/>
            <person name="John T."/>
            <person name="Darmond C."/>
            <person name="Moisan M.-C."/>
            <person name="Henrissat B."/>
            <person name="Coutinho P.M."/>
            <person name="Lombard V."/>
            <person name="Natvig D.O."/>
            <person name="Lindquist E."/>
            <person name="Schmutz J."/>
            <person name="Lucas S."/>
            <person name="Harris P."/>
            <person name="Powlowski J."/>
            <person name="Bellemare A."/>
            <person name="Taylor D."/>
            <person name="Butler G."/>
            <person name="de Vries R.P."/>
            <person name="Allijn I.E."/>
            <person name="van den Brink J."/>
            <person name="Ushinsky S."/>
            <person name="Storms R."/>
            <person name="Powell A.J."/>
            <person name="Paulsen I.T."/>
            <person name="Elbourne L.D.H."/>
            <person name="Baker S.E."/>
            <person name="Magnuson J."/>
            <person name="LaBoissiere S."/>
            <person name="Clutterbuck A.J."/>
            <person name="Martinez D."/>
            <person name="Wogulis M."/>
            <person name="de Leon A.L."/>
            <person name="Rey M.W."/>
            <person name="Tsang A."/>
        </authorList>
    </citation>
    <scope>NUCLEOTIDE SEQUENCE [LARGE SCALE GENOMIC DNA]</scope>
    <source>
        <strain evidence="8">ATCC 42464 / BCRC 31852 / DSM 1799</strain>
    </source>
</reference>
<keyword evidence="2 5" id="KW-0812">Transmembrane</keyword>
<evidence type="ECO:0000313" key="7">
    <source>
        <dbReference type="EMBL" id="AEO58226.1"/>
    </source>
</evidence>
<evidence type="ECO:0000256" key="4">
    <source>
        <dbReference type="ARBA" id="ARBA00023136"/>
    </source>
</evidence>
<dbReference type="RefSeq" id="XP_003663471.1">
    <property type="nucleotide sequence ID" value="XM_003663423.1"/>
</dbReference>
<dbReference type="HOGENOM" id="CLU_1644885_0_0_1"/>
<feature type="transmembrane region" description="Helical" evidence="5">
    <location>
        <begin position="114"/>
        <end position="136"/>
    </location>
</feature>
<evidence type="ECO:0000313" key="8">
    <source>
        <dbReference type="Proteomes" id="UP000007322"/>
    </source>
</evidence>
<evidence type="ECO:0000256" key="6">
    <source>
        <dbReference type="SAM" id="SignalP"/>
    </source>
</evidence>
<feature type="signal peptide" evidence="6">
    <location>
        <begin position="1"/>
        <end position="18"/>
    </location>
</feature>
<dbReference type="VEuPathDB" id="FungiDB:MYCTH_2127263"/>
<evidence type="ECO:0000256" key="1">
    <source>
        <dbReference type="ARBA" id="ARBA00004141"/>
    </source>
</evidence>
<dbReference type="AlphaFoldDB" id="G2QD08"/>
<comment type="subcellular location">
    <subcellularLocation>
        <location evidence="1">Membrane</location>
        <topology evidence="1">Multi-pass membrane protein</topology>
    </subcellularLocation>
</comment>
<evidence type="ECO:0000256" key="5">
    <source>
        <dbReference type="SAM" id="Phobius"/>
    </source>
</evidence>
<dbReference type="OMA" id="IILSTLX"/>
<dbReference type="KEGG" id="mtm:MYCTH_2127263"/>
<dbReference type="EMBL" id="CP003004">
    <property type="protein sequence ID" value="AEO58226.1"/>
    <property type="molecule type" value="Genomic_DNA"/>
</dbReference>
<evidence type="ECO:0000256" key="2">
    <source>
        <dbReference type="ARBA" id="ARBA00022692"/>
    </source>
</evidence>
<dbReference type="GO" id="GO:0015165">
    <property type="term" value="F:pyrimidine nucleotide-sugar transmembrane transporter activity"/>
    <property type="evidence" value="ECO:0007669"/>
    <property type="project" value="InterPro"/>
</dbReference>
<feature type="transmembrane region" description="Helical" evidence="5">
    <location>
        <begin position="32"/>
        <end position="53"/>
    </location>
</feature>
<dbReference type="Pfam" id="PF04142">
    <property type="entry name" value="Nuc_sug_transp"/>
    <property type="match status" value="1"/>
</dbReference>
<keyword evidence="6" id="KW-0732">Signal</keyword>
<dbReference type="InParanoid" id="G2QD08"/>
<dbReference type="InterPro" id="IPR007271">
    <property type="entry name" value="Nuc_sug_transpt"/>
</dbReference>
<protein>
    <submittedName>
        <fullName evidence="7">Uncharacterized protein</fullName>
    </submittedName>
</protein>
<dbReference type="eggNOG" id="KOG2234">
    <property type="taxonomic scope" value="Eukaryota"/>
</dbReference>
<dbReference type="Proteomes" id="UP000007322">
    <property type="component" value="Chromosome 3"/>
</dbReference>
<proteinExistence type="predicted"/>
<gene>
    <name evidence="7" type="ORF">MYCTH_2127263</name>
</gene>